<reference evidence="2" key="1">
    <citation type="submission" date="2022-08" db="UniProtKB">
        <authorList>
            <consortium name="EnsemblMetazoa"/>
        </authorList>
    </citation>
    <scope>IDENTIFICATION</scope>
    <source>
        <strain evidence="2">05x7-T-G4-1.051#20</strain>
    </source>
</reference>
<name>A0A8W8NWD6_MAGGI</name>
<feature type="transmembrane region" description="Helical" evidence="1">
    <location>
        <begin position="62"/>
        <end position="87"/>
    </location>
</feature>
<sequence>MGNPFEEESSDLYSLDTKYVLETEIADELLKIGDEGREQYRSFILRLREGVLRSTQDSDTPYVAVIVVLVVVIVVLVTALAVHVVVLRNTRKKLETNSRINEAEMYDLPNAKTENSLYDVISN</sequence>
<protein>
    <submittedName>
        <fullName evidence="2">Uncharacterized protein</fullName>
    </submittedName>
</protein>
<keyword evidence="1" id="KW-0472">Membrane</keyword>
<keyword evidence="1" id="KW-1133">Transmembrane helix</keyword>
<proteinExistence type="predicted"/>
<keyword evidence="1" id="KW-0812">Transmembrane</keyword>
<dbReference type="AlphaFoldDB" id="A0A8W8NWD6"/>
<dbReference type="EnsemblMetazoa" id="G7721.1">
    <property type="protein sequence ID" value="G7721.1:cds"/>
    <property type="gene ID" value="G7721"/>
</dbReference>
<organism evidence="2 3">
    <name type="scientific">Magallana gigas</name>
    <name type="common">Pacific oyster</name>
    <name type="synonym">Crassostrea gigas</name>
    <dbReference type="NCBI Taxonomy" id="29159"/>
    <lineage>
        <taxon>Eukaryota</taxon>
        <taxon>Metazoa</taxon>
        <taxon>Spiralia</taxon>
        <taxon>Lophotrochozoa</taxon>
        <taxon>Mollusca</taxon>
        <taxon>Bivalvia</taxon>
        <taxon>Autobranchia</taxon>
        <taxon>Pteriomorphia</taxon>
        <taxon>Ostreida</taxon>
        <taxon>Ostreoidea</taxon>
        <taxon>Ostreidae</taxon>
        <taxon>Magallana</taxon>
    </lineage>
</organism>
<keyword evidence="3" id="KW-1185">Reference proteome</keyword>
<dbReference type="Proteomes" id="UP000005408">
    <property type="component" value="Unassembled WGS sequence"/>
</dbReference>
<evidence type="ECO:0000313" key="3">
    <source>
        <dbReference type="Proteomes" id="UP000005408"/>
    </source>
</evidence>
<evidence type="ECO:0000256" key="1">
    <source>
        <dbReference type="SAM" id="Phobius"/>
    </source>
</evidence>
<evidence type="ECO:0000313" key="2">
    <source>
        <dbReference type="EnsemblMetazoa" id="G7721.1:cds"/>
    </source>
</evidence>
<accession>A0A8W8NWD6</accession>